<keyword evidence="1" id="KW-0808">Transferase</keyword>
<protein>
    <recommendedName>
        <fullName evidence="3">N-acetyltransferase domain-containing protein</fullName>
    </recommendedName>
</protein>
<comment type="caution">
    <text evidence="4">The sequence shown here is derived from an EMBL/GenBank/DDBJ whole genome shotgun (WGS) entry which is preliminary data.</text>
</comment>
<dbReference type="PANTHER" id="PTHR43877">
    <property type="entry name" value="AMINOALKYLPHOSPHONATE N-ACETYLTRANSFERASE-RELATED-RELATED"/>
    <property type="match status" value="1"/>
</dbReference>
<dbReference type="EMBL" id="NGJS01000003">
    <property type="protein sequence ID" value="RST99751.1"/>
    <property type="molecule type" value="Genomic_DNA"/>
</dbReference>
<dbReference type="CDD" id="cd04301">
    <property type="entry name" value="NAT_SF"/>
    <property type="match status" value="1"/>
</dbReference>
<evidence type="ECO:0000256" key="1">
    <source>
        <dbReference type="ARBA" id="ARBA00022679"/>
    </source>
</evidence>
<evidence type="ECO:0000313" key="5">
    <source>
        <dbReference type="Proteomes" id="UP000287857"/>
    </source>
</evidence>
<dbReference type="SUPFAM" id="SSF55729">
    <property type="entry name" value="Acyl-CoA N-acyltransferases (Nat)"/>
    <property type="match status" value="1"/>
</dbReference>
<dbReference type="Proteomes" id="UP000287857">
    <property type="component" value="Unassembled WGS sequence"/>
</dbReference>
<dbReference type="OrthoDB" id="9797826at2"/>
<keyword evidence="5" id="KW-1185">Reference proteome</keyword>
<dbReference type="InterPro" id="IPR050832">
    <property type="entry name" value="Bact_Acetyltransf"/>
</dbReference>
<organism evidence="4 5">
    <name type="scientific">Vagococcus vulneris</name>
    <dbReference type="NCBI Taxonomy" id="1977869"/>
    <lineage>
        <taxon>Bacteria</taxon>
        <taxon>Bacillati</taxon>
        <taxon>Bacillota</taxon>
        <taxon>Bacilli</taxon>
        <taxon>Lactobacillales</taxon>
        <taxon>Enterococcaceae</taxon>
        <taxon>Vagococcus</taxon>
    </lineage>
</organism>
<name>A0A430A0D5_9ENTE</name>
<proteinExistence type="predicted"/>
<evidence type="ECO:0000259" key="3">
    <source>
        <dbReference type="PROSITE" id="PS51186"/>
    </source>
</evidence>
<accession>A0A430A0D5</accession>
<sequence length="145" mass="16715">MIRPLTVRDAADIYLLNREQLGYDLTLPRTTEKLTALLTDTQHHFLLGFEDTATNQIVGYVHAEVYDTLYSDTLFNVLALAVAKSHEKQGIGKTLMTALEQEAINRNYEGIRLNSSVSRKEAHRFYEALNYDNNKEQKRFIKHVK</sequence>
<dbReference type="Gene3D" id="3.40.630.30">
    <property type="match status" value="1"/>
</dbReference>
<gene>
    <name evidence="4" type="ORF">CBF37_03230</name>
</gene>
<reference evidence="4 5" key="1">
    <citation type="submission" date="2017-05" db="EMBL/GenBank/DDBJ databases">
        <title>Vagococcus spp. assemblies.</title>
        <authorList>
            <person name="Gulvik C.A."/>
        </authorList>
    </citation>
    <scope>NUCLEOTIDE SEQUENCE [LARGE SCALE GENOMIC DNA]</scope>
    <source>
        <strain evidence="4 5">SS1995</strain>
    </source>
</reference>
<dbReference type="Pfam" id="PF00583">
    <property type="entry name" value="Acetyltransf_1"/>
    <property type="match status" value="1"/>
</dbReference>
<keyword evidence="2" id="KW-0012">Acyltransferase</keyword>
<dbReference type="AlphaFoldDB" id="A0A430A0D5"/>
<dbReference type="RefSeq" id="WP_125983286.1">
    <property type="nucleotide sequence ID" value="NZ_NGJS01000003.1"/>
</dbReference>
<dbReference type="PANTHER" id="PTHR43877:SF2">
    <property type="entry name" value="AMINOALKYLPHOSPHONATE N-ACETYLTRANSFERASE-RELATED"/>
    <property type="match status" value="1"/>
</dbReference>
<evidence type="ECO:0000313" key="4">
    <source>
        <dbReference type="EMBL" id="RST99751.1"/>
    </source>
</evidence>
<feature type="domain" description="N-acetyltransferase" evidence="3">
    <location>
        <begin position="1"/>
        <end position="145"/>
    </location>
</feature>
<dbReference type="InterPro" id="IPR000182">
    <property type="entry name" value="GNAT_dom"/>
</dbReference>
<dbReference type="GO" id="GO:0016747">
    <property type="term" value="F:acyltransferase activity, transferring groups other than amino-acyl groups"/>
    <property type="evidence" value="ECO:0007669"/>
    <property type="project" value="InterPro"/>
</dbReference>
<dbReference type="PROSITE" id="PS51186">
    <property type="entry name" value="GNAT"/>
    <property type="match status" value="1"/>
</dbReference>
<evidence type="ECO:0000256" key="2">
    <source>
        <dbReference type="ARBA" id="ARBA00023315"/>
    </source>
</evidence>
<dbReference type="InterPro" id="IPR016181">
    <property type="entry name" value="Acyl_CoA_acyltransferase"/>
</dbReference>